<organism evidence="1 2">
    <name type="scientific">Paramuricea clavata</name>
    <name type="common">Red gorgonian</name>
    <name type="synonym">Violescent sea-whip</name>
    <dbReference type="NCBI Taxonomy" id="317549"/>
    <lineage>
        <taxon>Eukaryota</taxon>
        <taxon>Metazoa</taxon>
        <taxon>Cnidaria</taxon>
        <taxon>Anthozoa</taxon>
        <taxon>Octocorallia</taxon>
        <taxon>Malacalcyonacea</taxon>
        <taxon>Plexauridae</taxon>
        <taxon>Paramuricea</taxon>
    </lineage>
</organism>
<reference evidence="1" key="1">
    <citation type="submission" date="2020-04" db="EMBL/GenBank/DDBJ databases">
        <authorList>
            <person name="Alioto T."/>
            <person name="Alioto T."/>
            <person name="Gomez Garrido J."/>
        </authorList>
    </citation>
    <scope>NUCLEOTIDE SEQUENCE</scope>
    <source>
        <strain evidence="1">A484AB</strain>
    </source>
</reference>
<proteinExistence type="predicted"/>
<dbReference type="EMBL" id="CACRXK020013810">
    <property type="protein sequence ID" value="CAB4025762.1"/>
    <property type="molecule type" value="Genomic_DNA"/>
</dbReference>
<dbReference type="AlphaFoldDB" id="A0A6S7KE38"/>
<keyword evidence="2" id="KW-1185">Reference proteome</keyword>
<evidence type="ECO:0000313" key="1">
    <source>
        <dbReference type="EMBL" id="CAB4025762.1"/>
    </source>
</evidence>
<accession>A0A6S7KE38</accession>
<sequence length="247" mass="28055">MREIRFNTRETRSVCVGEYPFIKDAIGSGIRSIEQVIAFRFKNLRKTKPEHKEKSSSSTSDILTKPAKRLKLADPNALPDIPPGETEDTFKDHMKRLQKEMTKTKGKNQQLIKTLMDATFAMGRREIVQNALKREFGRISQVRCKDAMDKLRSLAPNIVEYGQQIPAVKNLISNLSTMDEDSKPENLNETIAILVLAKVLKDKRDDMFLKVVDENDDIDKVIAETTAPRIVAGENRPLPDPIYIAMD</sequence>
<gene>
    <name evidence="1" type="ORF">PACLA_8A081067</name>
</gene>
<feature type="non-terminal residue" evidence="1">
    <location>
        <position position="1"/>
    </location>
</feature>
<name>A0A6S7KE38_PARCT</name>
<dbReference type="Proteomes" id="UP001152795">
    <property type="component" value="Unassembled WGS sequence"/>
</dbReference>
<comment type="caution">
    <text evidence="1">The sequence shown here is derived from an EMBL/GenBank/DDBJ whole genome shotgun (WGS) entry which is preliminary data.</text>
</comment>
<dbReference type="OrthoDB" id="6512834at2759"/>
<protein>
    <submittedName>
        <fullName evidence="1">Uncharacterized protein</fullName>
    </submittedName>
</protein>
<evidence type="ECO:0000313" key="2">
    <source>
        <dbReference type="Proteomes" id="UP001152795"/>
    </source>
</evidence>